<organism evidence="4 5">
    <name type="scientific">Phaeosphaeria nodorum (strain SN15 / ATCC MYA-4574 / FGSC 10173)</name>
    <name type="common">Glume blotch fungus</name>
    <name type="synonym">Parastagonospora nodorum</name>
    <dbReference type="NCBI Taxonomy" id="321614"/>
    <lineage>
        <taxon>Eukaryota</taxon>
        <taxon>Fungi</taxon>
        <taxon>Dikarya</taxon>
        <taxon>Ascomycota</taxon>
        <taxon>Pezizomycotina</taxon>
        <taxon>Dothideomycetes</taxon>
        <taxon>Pleosporomycetidae</taxon>
        <taxon>Pleosporales</taxon>
        <taxon>Pleosporineae</taxon>
        <taxon>Phaeosphaeriaceae</taxon>
        <taxon>Parastagonospora</taxon>
    </lineage>
</organism>
<dbReference type="OrthoDB" id="6132182at2759"/>
<keyword evidence="5" id="KW-1185">Reference proteome</keyword>
<dbReference type="Pfam" id="PF00264">
    <property type="entry name" value="Tyrosinase"/>
    <property type="match status" value="1"/>
</dbReference>
<dbReference type="Proteomes" id="UP000663193">
    <property type="component" value="Chromosome 6"/>
</dbReference>
<dbReference type="GO" id="GO:0046872">
    <property type="term" value="F:metal ion binding"/>
    <property type="evidence" value="ECO:0007669"/>
    <property type="project" value="UniProtKB-KW"/>
</dbReference>
<reference evidence="5" key="1">
    <citation type="journal article" date="2021" name="BMC Genomics">
        <title>Chromosome-level genome assembly and manually-curated proteome of model necrotroph Parastagonospora nodorum Sn15 reveals a genome-wide trove of candidate effector homologs, and redundancy of virulence-related functions within an accessory chromosome.</title>
        <authorList>
            <person name="Bertazzoni S."/>
            <person name="Jones D.A.B."/>
            <person name="Phan H.T."/>
            <person name="Tan K.-C."/>
            <person name="Hane J.K."/>
        </authorList>
    </citation>
    <scope>NUCLEOTIDE SEQUENCE [LARGE SCALE GENOMIC DNA]</scope>
    <source>
        <strain evidence="5">SN15 / ATCC MYA-4574 / FGSC 10173)</strain>
    </source>
</reference>
<keyword evidence="2" id="KW-0186">Copper</keyword>
<dbReference type="AlphaFoldDB" id="A0A7U2F198"/>
<evidence type="ECO:0000313" key="4">
    <source>
        <dbReference type="EMBL" id="QRC96636.1"/>
    </source>
</evidence>
<evidence type="ECO:0000259" key="3">
    <source>
        <dbReference type="Pfam" id="PF00264"/>
    </source>
</evidence>
<dbReference type="Gene3D" id="1.10.1280.10">
    <property type="entry name" value="Di-copper center containing domain from catechol oxidase"/>
    <property type="match status" value="1"/>
</dbReference>
<name>A0A7U2F198_PHANO</name>
<dbReference type="PANTHER" id="PTHR11474">
    <property type="entry name" value="TYROSINASE FAMILY MEMBER"/>
    <property type="match status" value="1"/>
</dbReference>
<dbReference type="VEuPathDB" id="FungiDB:JI435_433970"/>
<dbReference type="InterPro" id="IPR050316">
    <property type="entry name" value="Tyrosinase/Hemocyanin"/>
</dbReference>
<dbReference type="PANTHER" id="PTHR11474:SF126">
    <property type="entry name" value="TYROSINASE-LIKE PROTEIN TYR-1-RELATED"/>
    <property type="match status" value="1"/>
</dbReference>
<accession>A0A7U2F198</accession>
<dbReference type="EMBL" id="CP069028">
    <property type="protein sequence ID" value="QRC96636.1"/>
    <property type="molecule type" value="Genomic_DNA"/>
</dbReference>
<proteinExistence type="predicted"/>
<sequence>MLALQIWQSQLLTSLNEKIDAVNQVRPYNKHYAEQEVKTHYWEWELDFEDPGASDIFDANAGFGGRSTIIPDVTEETLSSLNLDEICCVRDGRFKDLTPAWNMARPQPNVKAPLEFEPHCLRRCYTSNLVNYEAINGTWTDLAFSPQRIEELLSMTDFDEFNFALEDLHFWFPTSVWGDISSLLAPNEPLFYLHLTNVDRIWWKWQKRHKGAIDGLDDPLEFMSYPGMPDHPLRVKDVVKTESDLLCYNYST</sequence>
<keyword evidence="1" id="KW-0479">Metal-binding</keyword>
<gene>
    <name evidence="4" type="ORF">JI435_433970</name>
</gene>
<dbReference type="SUPFAM" id="SSF48056">
    <property type="entry name" value="Di-copper centre-containing domain"/>
    <property type="match status" value="1"/>
</dbReference>
<dbReference type="GO" id="GO:0016491">
    <property type="term" value="F:oxidoreductase activity"/>
    <property type="evidence" value="ECO:0007669"/>
    <property type="project" value="InterPro"/>
</dbReference>
<evidence type="ECO:0000256" key="2">
    <source>
        <dbReference type="ARBA" id="ARBA00023008"/>
    </source>
</evidence>
<evidence type="ECO:0000313" key="5">
    <source>
        <dbReference type="Proteomes" id="UP000663193"/>
    </source>
</evidence>
<dbReference type="InterPro" id="IPR008922">
    <property type="entry name" value="Di-copper_centre_dom_sf"/>
</dbReference>
<protein>
    <recommendedName>
        <fullName evidence="3">Tyrosinase copper-binding domain-containing protein</fullName>
    </recommendedName>
</protein>
<dbReference type="InterPro" id="IPR002227">
    <property type="entry name" value="Tyrosinase_Cu-bd"/>
</dbReference>
<evidence type="ECO:0000256" key="1">
    <source>
        <dbReference type="ARBA" id="ARBA00022723"/>
    </source>
</evidence>
<feature type="domain" description="Tyrosinase copper-binding" evidence="3">
    <location>
        <begin position="32"/>
        <end position="208"/>
    </location>
</feature>